<dbReference type="KEGG" id="cate:C2869_00365"/>
<keyword evidence="3" id="KW-1185">Reference proteome</keyword>
<organism evidence="2 3">
    <name type="scientific">Saccharobesus litoralis</name>
    <dbReference type="NCBI Taxonomy" id="2172099"/>
    <lineage>
        <taxon>Bacteria</taxon>
        <taxon>Pseudomonadati</taxon>
        <taxon>Pseudomonadota</taxon>
        <taxon>Gammaproteobacteria</taxon>
        <taxon>Alteromonadales</taxon>
        <taxon>Alteromonadaceae</taxon>
        <taxon>Saccharobesus</taxon>
    </lineage>
</organism>
<dbReference type="PANTHER" id="PTHR28026">
    <property type="entry name" value="DUF962 DOMAIN PROTEIN (AFU_ORTHOLOGUE AFUA_8G05310)"/>
    <property type="match status" value="1"/>
</dbReference>
<feature type="transmembrane region" description="Helical" evidence="1">
    <location>
        <begin position="27"/>
        <end position="47"/>
    </location>
</feature>
<feature type="transmembrane region" description="Helical" evidence="1">
    <location>
        <begin position="53"/>
        <end position="73"/>
    </location>
</feature>
<evidence type="ECO:0000256" key="1">
    <source>
        <dbReference type="SAM" id="Phobius"/>
    </source>
</evidence>
<keyword evidence="1" id="KW-0812">Transmembrane</keyword>
<gene>
    <name evidence="2" type="ORF">C2869_00365</name>
</gene>
<dbReference type="EMBL" id="CP026604">
    <property type="protein sequence ID" value="AWB64986.1"/>
    <property type="molecule type" value="Genomic_DNA"/>
</dbReference>
<proteinExistence type="predicted"/>
<dbReference type="InterPro" id="IPR009305">
    <property type="entry name" value="Mpo1-like"/>
</dbReference>
<accession>A0A2S0VLB0</accession>
<evidence type="ECO:0000313" key="2">
    <source>
        <dbReference type="EMBL" id="AWB64986.1"/>
    </source>
</evidence>
<feature type="transmembrane region" description="Helical" evidence="1">
    <location>
        <begin position="106"/>
        <end position="124"/>
    </location>
</feature>
<dbReference type="AlphaFoldDB" id="A0A2S0VLB0"/>
<dbReference type="RefSeq" id="WP_108601065.1">
    <property type="nucleotide sequence ID" value="NZ_CP026604.1"/>
</dbReference>
<evidence type="ECO:0008006" key="4">
    <source>
        <dbReference type="Google" id="ProtNLM"/>
    </source>
</evidence>
<reference evidence="2 3" key="1">
    <citation type="submission" date="2018-01" db="EMBL/GenBank/DDBJ databases">
        <title>Genome sequence of a Cantenovulum-like bacteria.</title>
        <authorList>
            <person name="Tan W.R."/>
            <person name="Lau N.-S."/>
            <person name="Go F."/>
            <person name="Amirul A.-A.A."/>
        </authorList>
    </citation>
    <scope>NUCLEOTIDE SEQUENCE [LARGE SCALE GENOMIC DNA]</scope>
    <source>
        <strain evidence="2 3">CCB-QB4</strain>
    </source>
</reference>
<protein>
    <recommendedName>
        <fullName evidence="4">DUF962 domain-containing protein</fullName>
    </recommendedName>
</protein>
<keyword evidence="1" id="KW-1133">Transmembrane helix</keyword>
<dbReference type="GO" id="GO:0046521">
    <property type="term" value="P:sphingoid catabolic process"/>
    <property type="evidence" value="ECO:0007669"/>
    <property type="project" value="TreeGrafter"/>
</dbReference>
<sequence length="162" mass="18795">MQRKLDILLDEYEESHLHPTNRMIHNLAVPLIYMSIIGLLAEIQWSIPELHFASLFSIKVITPVWFALVLGLIWYVRHSLAIFALMLCASLPPIICHLLYSMQFQLYLIQIWGAVFVLAWIAQFYGHKLEGKKPAFLRDIFFLLVGPAWVCKKILLKLGLTY</sequence>
<dbReference type="GO" id="GO:0016020">
    <property type="term" value="C:membrane"/>
    <property type="evidence" value="ECO:0007669"/>
    <property type="project" value="GOC"/>
</dbReference>
<dbReference type="Proteomes" id="UP000244441">
    <property type="component" value="Chromosome"/>
</dbReference>
<evidence type="ECO:0000313" key="3">
    <source>
        <dbReference type="Proteomes" id="UP000244441"/>
    </source>
</evidence>
<keyword evidence="1" id="KW-0472">Membrane</keyword>
<dbReference type="OrthoDB" id="5515308at2"/>
<feature type="transmembrane region" description="Helical" evidence="1">
    <location>
        <begin position="80"/>
        <end position="100"/>
    </location>
</feature>
<dbReference type="Pfam" id="PF06127">
    <property type="entry name" value="Mpo1-like"/>
    <property type="match status" value="1"/>
</dbReference>
<name>A0A2S0VLB0_9ALTE</name>
<dbReference type="PANTHER" id="PTHR28026:SF9">
    <property type="entry name" value="2-HYDROXY-PALMITIC ACID DIOXYGENASE MPO1"/>
    <property type="match status" value="1"/>
</dbReference>